<dbReference type="EMBL" id="BOVJ01000089">
    <property type="protein sequence ID" value="GIQ64334.1"/>
    <property type="molecule type" value="Genomic_DNA"/>
</dbReference>
<comment type="caution">
    <text evidence="3">The sequence shown here is derived from an EMBL/GenBank/DDBJ whole genome shotgun (WGS) entry which is preliminary data.</text>
</comment>
<name>A0ABQ4N811_9BACL</name>
<sequence>MKQMKVVMLFLLALVLIAAPACSKTEESETPPAAEQTGEQTEAESQTPEEEEPPAPEVPAIDMNGYTIKMVHWIDGPQEGTQEGDLAVAREKEIEEKYNVNIEWVKVPWGEPPTMITNAALAGEPVADLVALDLYHAIPLIRQGLLLPVDDLFDMNDPKWPVNMKENGSFEGKQYGFTDKITGSTGLYYNKTLFEREGLPDPHDLIEQDKWNWDSFLDIAKRATKDTDGDGVVDQWGMTTYLGNLTRLLVYSNNGNYYELKDGKYVFSHDNPNTLEALRFLGDLFNVHKVVLPNTHNSFDDYTESQTVFSSGKAAMINGELWEGAERKDMTDEQGFVYFPKGPKATEYSNTIENFVLWYMPANAKHPKETAQIWQDLVLWDRVENAKREDAEKQRLADEKDVELMVKITDIVTPFFNATGGAVGDAAWGIVNNGETPEAALERVKQVAQDSLDQNLNTKP</sequence>
<dbReference type="PANTHER" id="PTHR43649:SF12">
    <property type="entry name" value="DIACETYLCHITOBIOSE BINDING PROTEIN DASA"/>
    <property type="match status" value="1"/>
</dbReference>
<evidence type="ECO:0000313" key="4">
    <source>
        <dbReference type="Proteomes" id="UP000680304"/>
    </source>
</evidence>
<feature type="signal peptide" evidence="2">
    <location>
        <begin position="1"/>
        <end position="23"/>
    </location>
</feature>
<dbReference type="PANTHER" id="PTHR43649">
    <property type="entry name" value="ARABINOSE-BINDING PROTEIN-RELATED"/>
    <property type="match status" value="1"/>
</dbReference>
<evidence type="ECO:0000256" key="1">
    <source>
        <dbReference type="SAM" id="MobiDB-lite"/>
    </source>
</evidence>
<dbReference type="Pfam" id="PF01547">
    <property type="entry name" value="SBP_bac_1"/>
    <property type="match status" value="1"/>
</dbReference>
<feature type="chain" id="PRO_5046145408" description="ABC transporter substrate-binding protein" evidence="2">
    <location>
        <begin position="24"/>
        <end position="460"/>
    </location>
</feature>
<dbReference type="InterPro" id="IPR006059">
    <property type="entry name" value="SBP"/>
</dbReference>
<dbReference type="RefSeq" id="WP_213529092.1">
    <property type="nucleotide sequence ID" value="NZ_BOVJ01000089.1"/>
</dbReference>
<protein>
    <recommendedName>
        <fullName evidence="5">ABC transporter substrate-binding protein</fullName>
    </recommendedName>
</protein>
<gene>
    <name evidence="3" type="ORF">PACILC2_29020</name>
</gene>
<organism evidence="3 4">
    <name type="scientific">Paenibacillus cisolokensis</name>
    <dbReference type="NCBI Taxonomy" id="1658519"/>
    <lineage>
        <taxon>Bacteria</taxon>
        <taxon>Bacillati</taxon>
        <taxon>Bacillota</taxon>
        <taxon>Bacilli</taxon>
        <taxon>Bacillales</taxon>
        <taxon>Paenibacillaceae</taxon>
        <taxon>Paenibacillus</taxon>
    </lineage>
</organism>
<accession>A0ABQ4N811</accession>
<reference evidence="3 4" key="1">
    <citation type="submission" date="2021-04" db="EMBL/GenBank/DDBJ databases">
        <title>Draft genome sequence of Paenibacillus cisolokensis, LC2-13A.</title>
        <authorList>
            <person name="Uke A."/>
            <person name="Chhe C."/>
            <person name="Baramee S."/>
            <person name="Kosugi A."/>
        </authorList>
    </citation>
    <scope>NUCLEOTIDE SEQUENCE [LARGE SCALE GENOMIC DNA]</scope>
    <source>
        <strain evidence="3 4">LC2-13A</strain>
    </source>
</reference>
<dbReference type="Proteomes" id="UP000680304">
    <property type="component" value="Unassembled WGS sequence"/>
</dbReference>
<dbReference type="SUPFAM" id="SSF53850">
    <property type="entry name" value="Periplasmic binding protein-like II"/>
    <property type="match status" value="1"/>
</dbReference>
<evidence type="ECO:0000256" key="2">
    <source>
        <dbReference type="SAM" id="SignalP"/>
    </source>
</evidence>
<keyword evidence="2" id="KW-0732">Signal</keyword>
<evidence type="ECO:0000313" key="3">
    <source>
        <dbReference type="EMBL" id="GIQ64334.1"/>
    </source>
</evidence>
<feature type="compositionally biased region" description="Low complexity" evidence="1">
    <location>
        <begin position="33"/>
        <end position="46"/>
    </location>
</feature>
<feature type="region of interest" description="Disordered" evidence="1">
    <location>
        <begin position="24"/>
        <end position="60"/>
    </location>
</feature>
<evidence type="ECO:0008006" key="5">
    <source>
        <dbReference type="Google" id="ProtNLM"/>
    </source>
</evidence>
<proteinExistence type="predicted"/>
<dbReference type="InterPro" id="IPR050490">
    <property type="entry name" value="Bact_solute-bd_prot1"/>
</dbReference>
<keyword evidence="4" id="KW-1185">Reference proteome</keyword>
<dbReference type="Gene3D" id="3.40.190.10">
    <property type="entry name" value="Periplasmic binding protein-like II"/>
    <property type="match status" value="1"/>
</dbReference>